<dbReference type="SFLD" id="SFLDG01135">
    <property type="entry name" value="C1.5.6:_HAD__Beta-PGM__Phospha"/>
    <property type="match status" value="1"/>
</dbReference>
<dbReference type="InterPro" id="IPR036412">
    <property type="entry name" value="HAD-like_sf"/>
</dbReference>
<dbReference type="Pfam" id="PF00702">
    <property type="entry name" value="Hydrolase"/>
    <property type="match status" value="1"/>
</dbReference>
<comment type="caution">
    <text evidence="1">The sequence shown here is derived from an EMBL/GenBank/DDBJ whole genome shotgun (WGS) entry which is preliminary data.</text>
</comment>
<dbReference type="PRINTS" id="PR00413">
    <property type="entry name" value="HADHALOGNASE"/>
</dbReference>
<dbReference type="InterPro" id="IPR023198">
    <property type="entry name" value="PGP-like_dom2"/>
</dbReference>
<keyword evidence="1" id="KW-0378">Hydrolase</keyword>
<dbReference type="EMBL" id="JAFBBU010000001">
    <property type="protein sequence ID" value="MBM7473185.1"/>
    <property type="molecule type" value="Genomic_DNA"/>
</dbReference>
<organism evidence="1 2">
    <name type="scientific">Subtercola frigoramans</name>
    <dbReference type="NCBI Taxonomy" id="120298"/>
    <lineage>
        <taxon>Bacteria</taxon>
        <taxon>Bacillati</taxon>
        <taxon>Actinomycetota</taxon>
        <taxon>Actinomycetes</taxon>
        <taxon>Micrococcales</taxon>
        <taxon>Microbacteriaceae</taxon>
        <taxon>Subtercola</taxon>
    </lineage>
</organism>
<dbReference type="PANTHER" id="PTHR43434">
    <property type="entry name" value="PHOSPHOGLYCOLATE PHOSPHATASE"/>
    <property type="match status" value="1"/>
</dbReference>
<reference evidence="1 2" key="1">
    <citation type="submission" date="2021-01" db="EMBL/GenBank/DDBJ databases">
        <title>Sequencing the genomes of 1000 actinobacteria strains.</title>
        <authorList>
            <person name="Klenk H.-P."/>
        </authorList>
    </citation>
    <scope>NUCLEOTIDE SEQUENCE [LARGE SCALE GENOMIC DNA]</scope>
    <source>
        <strain evidence="1 2">DSM 13057</strain>
    </source>
</reference>
<dbReference type="Gene3D" id="3.40.50.1000">
    <property type="entry name" value="HAD superfamily/HAD-like"/>
    <property type="match status" value="1"/>
</dbReference>
<evidence type="ECO:0000313" key="2">
    <source>
        <dbReference type="Proteomes" id="UP000776164"/>
    </source>
</evidence>
<protein>
    <submittedName>
        <fullName evidence="1">HAD superfamily hydrolase (TIGR01509 family)</fullName>
    </submittedName>
</protein>
<dbReference type="GO" id="GO:0016787">
    <property type="term" value="F:hydrolase activity"/>
    <property type="evidence" value="ECO:0007669"/>
    <property type="project" value="UniProtKB-KW"/>
</dbReference>
<dbReference type="SUPFAM" id="SSF56784">
    <property type="entry name" value="HAD-like"/>
    <property type="match status" value="1"/>
</dbReference>
<dbReference type="NCBIfam" id="TIGR01549">
    <property type="entry name" value="HAD-SF-IA-v1"/>
    <property type="match status" value="1"/>
</dbReference>
<dbReference type="InterPro" id="IPR023214">
    <property type="entry name" value="HAD_sf"/>
</dbReference>
<dbReference type="Gene3D" id="1.10.150.240">
    <property type="entry name" value="Putative phosphatase, domain 2"/>
    <property type="match status" value="1"/>
</dbReference>
<dbReference type="SFLD" id="SFLDS00003">
    <property type="entry name" value="Haloacid_Dehalogenase"/>
    <property type="match status" value="1"/>
</dbReference>
<dbReference type="NCBIfam" id="TIGR01509">
    <property type="entry name" value="HAD-SF-IA-v3"/>
    <property type="match status" value="1"/>
</dbReference>
<sequence length="231" mass="24397">MDDSRNSEVKAVLFDIDGTLVDSNYLHIDAWDRAFAAVGHPVDLWRIHRAIGMDSGMLLDRLLGDDAEALGEDAKAGHSTFYSGSTDRLRAIGGSRELLAELNRRGLRVVLATSAPEDELRILLEVLGADDSVQAVTSAGDVGTAKPDPDIIQTALDRAGVAPDEAVMVGDSVWDVEAANRAGVRSIGVLSGGFGREELLSTGASAVYDDVAALLRGIDKSLLGRPTTDDA</sequence>
<dbReference type="RefSeq" id="WP_205110437.1">
    <property type="nucleotide sequence ID" value="NZ_BAAAHT010000014.1"/>
</dbReference>
<dbReference type="SFLD" id="SFLDG01129">
    <property type="entry name" value="C1.5:_HAD__Beta-PGM__Phosphata"/>
    <property type="match status" value="1"/>
</dbReference>
<dbReference type="InterPro" id="IPR050155">
    <property type="entry name" value="HAD-like_hydrolase_sf"/>
</dbReference>
<proteinExistence type="predicted"/>
<accession>A0ABS2L7V6</accession>
<dbReference type="PANTHER" id="PTHR43434:SF16">
    <property type="entry name" value="BLL8046 PROTEIN"/>
    <property type="match status" value="1"/>
</dbReference>
<gene>
    <name evidence="1" type="ORF">JOE66_002819</name>
</gene>
<dbReference type="Proteomes" id="UP000776164">
    <property type="component" value="Unassembled WGS sequence"/>
</dbReference>
<dbReference type="InterPro" id="IPR006439">
    <property type="entry name" value="HAD-SF_hydro_IA"/>
</dbReference>
<evidence type="ECO:0000313" key="1">
    <source>
        <dbReference type="EMBL" id="MBM7473185.1"/>
    </source>
</evidence>
<name>A0ABS2L7V6_9MICO</name>
<keyword evidence="2" id="KW-1185">Reference proteome</keyword>